<dbReference type="EC" id="3.1.1.117" evidence="9"/>
<dbReference type="GO" id="GO:0052689">
    <property type="term" value="F:carboxylic ester hydrolase activity"/>
    <property type="evidence" value="ECO:0007669"/>
    <property type="project" value="UniProtKB-KW"/>
</dbReference>
<organism evidence="12 13">
    <name type="scientific">Panaeolus cyanescens</name>
    <dbReference type="NCBI Taxonomy" id="181874"/>
    <lineage>
        <taxon>Eukaryota</taxon>
        <taxon>Fungi</taxon>
        <taxon>Dikarya</taxon>
        <taxon>Basidiomycota</taxon>
        <taxon>Agaricomycotina</taxon>
        <taxon>Agaricomycetes</taxon>
        <taxon>Agaricomycetidae</taxon>
        <taxon>Agaricales</taxon>
        <taxon>Agaricineae</taxon>
        <taxon>Galeropsidaceae</taxon>
        <taxon>Panaeolus</taxon>
    </lineage>
</organism>
<comment type="similarity">
    <text evidence="2">Belongs to the carbohydrate esterase 15 (CE15) family.</text>
</comment>
<dbReference type="Pfam" id="PF22244">
    <property type="entry name" value="GCE_fung"/>
    <property type="match status" value="1"/>
</dbReference>
<dbReference type="SUPFAM" id="SSF57180">
    <property type="entry name" value="Cellulose-binding domain"/>
    <property type="match status" value="1"/>
</dbReference>
<dbReference type="Pfam" id="PF00734">
    <property type="entry name" value="CBM_1"/>
    <property type="match status" value="1"/>
</dbReference>
<dbReference type="GO" id="GO:0030248">
    <property type="term" value="F:cellulose binding"/>
    <property type="evidence" value="ECO:0007669"/>
    <property type="project" value="InterPro"/>
</dbReference>
<evidence type="ECO:0000259" key="11">
    <source>
        <dbReference type="PROSITE" id="PS51164"/>
    </source>
</evidence>
<evidence type="ECO:0000256" key="5">
    <source>
        <dbReference type="ARBA" id="ARBA00022729"/>
    </source>
</evidence>
<comment type="caution">
    <text evidence="12">The sequence shown here is derived from an EMBL/GenBank/DDBJ whole genome shotgun (WGS) entry which is preliminary data.</text>
</comment>
<evidence type="ECO:0000256" key="7">
    <source>
        <dbReference type="ARBA" id="ARBA00023185"/>
    </source>
</evidence>
<dbReference type="STRING" id="181874.A0A409X1T8"/>
<keyword evidence="4" id="KW-0964">Secreted</keyword>
<evidence type="ECO:0000313" key="12">
    <source>
        <dbReference type="EMBL" id="PPQ84745.1"/>
    </source>
</evidence>
<dbReference type="InterPro" id="IPR035971">
    <property type="entry name" value="CBD_sf"/>
</dbReference>
<dbReference type="OrthoDB" id="3781271at2759"/>
<dbReference type="InterPro" id="IPR000254">
    <property type="entry name" value="CBD"/>
</dbReference>
<dbReference type="EMBL" id="NHTK01004827">
    <property type="protein sequence ID" value="PPQ84745.1"/>
    <property type="molecule type" value="Genomic_DNA"/>
</dbReference>
<evidence type="ECO:0000256" key="6">
    <source>
        <dbReference type="ARBA" id="ARBA00022801"/>
    </source>
</evidence>
<comment type="catalytic activity">
    <reaction evidence="8">
        <text>a 4-O-methyl-alpha-D-glucuronosyl ester derivative + H2O = 4-O-methyl-alpha-D-glucuronate derivative + an alcohol + H(+)</text>
        <dbReference type="Rhea" id="RHEA:67452"/>
        <dbReference type="ChEBI" id="CHEBI:15377"/>
        <dbReference type="ChEBI" id="CHEBI:15378"/>
        <dbReference type="ChEBI" id="CHEBI:30879"/>
        <dbReference type="ChEBI" id="CHEBI:171667"/>
        <dbReference type="ChEBI" id="CHEBI:171668"/>
        <dbReference type="EC" id="3.1.1.117"/>
    </reaction>
    <physiologicalReaction direction="left-to-right" evidence="8">
        <dbReference type="Rhea" id="RHEA:67453"/>
    </physiologicalReaction>
</comment>
<dbReference type="PROSITE" id="PS51164">
    <property type="entry name" value="CBM1_2"/>
    <property type="match status" value="1"/>
</dbReference>
<evidence type="ECO:0000256" key="1">
    <source>
        <dbReference type="ARBA" id="ARBA00004613"/>
    </source>
</evidence>
<dbReference type="Gene3D" id="3.40.50.1820">
    <property type="entry name" value="alpha/beta hydrolase"/>
    <property type="match status" value="1"/>
</dbReference>
<dbReference type="InParanoid" id="A0A409X1T8"/>
<name>A0A409X1T8_9AGAR</name>
<comment type="subcellular location">
    <subcellularLocation>
        <location evidence="1">Secreted</location>
    </subcellularLocation>
</comment>
<protein>
    <recommendedName>
        <fullName evidence="9">(4-O-methyl)-D-glucuronate--lignin esterase</fullName>
        <ecNumber evidence="9">3.1.1.117</ecNumber>
    </recommendedName>
</protein>
<proteinExistence type="inferred from homology"/>
<dbReference type="SUPFAM" id="SSF53474">
    <property type="entry name" value="alpha/beta-Hydrolases"/>
    <property type="match status" value="1"/>
</dbReference>
<dbReference type="SMART" id="SM00236">
    <property type="entry name" value="fCBD"/>
    <property type="match status" value="1"/>
</dbReference>
<accession>A0A409X1T8</accession>
<feature type="region of interest" description="Disordered" evidence="10">
    <location>
        <begin position="69"/>
        <end position="116"/>
    </location>
</feature>
<dbReference type="GO" id="GO:0005576">
    <property type="term" value="C:extracellular region"/>
    <property type="evidence" value="ECO:0007669"/>
    <property type="project" value="UniProtKB-SubCell"/>
</dbReference>
<evidence type="ECO:0000313" key="13">
    <source>
        <dbReference type="Proteomes" id="UP000284842"/>
    </source>
</evidence>
<keyword evidence="6" id="KW-0378">Hydrolase</keyword>
<evidence type="ECO:0000256" key="8">
    <source>
        <dbReference type="ARBA" id="ARBA00024511"/>
    </source>
</evidence>
<evidence type="ECO:0000256" key="10">
    <source>
        <dbReference type="SAM" id="MobiDB-lite"/>
    </source>
</evidence>
<dbReference type="AlphaFoldDB" id="A0A409X1T8"/>
<dbReference type="InterPro" id="IPR029058">
    <property type="entry name" value="AB_hydrolase_fold"/>
</dbReference>
<evidence type="ECO:0000256" key="4">
    <source>
        <dbReference type="ARBA" id="ARBA00022525"/>
    </source>
</evidence>
<feature type="compositionally biased region" description="Low complexity" evidence="10">
    <location>
        <begin position="72"/>
        <end position="105"/>
    </location>
</feature>
<dbReference type="GO" id="GO:0046274">
    <property type="term" value="P:lignin catabolic process"/>
    <property type="evidence" value="ECO:0007669"/>
    <property type="project" value="UniProtKB-KW"/>
</dbReference>
<feature type="domain" description="CBM1" evidence="11">
    <location>
        <begin position="31"/>
        <end position="67"/>
    </location>
</feature>
<dbReference type="InterPro" id="IPR054579">
    <property type="entry name" value="GCE-like_dom"/>
</dbReference>
<keyword evidence="13" id="KW-1185">Reference proteome</keyword>
<sequence length="482" mass="51409">MDQANYVLFPSVMAIKSSLVALALVLPAFAQTYLLFREGGGQGYSGPTQCVSGSYCNYQNPWYSQCIPGQGSSSSTPAPTTTPTPTYTSPTSTVDPPTTSPTQTSGPVDPGTCPTLPSSITLKSVPRLNDPFTFFNGQKVTTKAQWECRQEEIFQLVQRYEAGTLPPKPSSVTGSYSGGRLTINVSEAGKSISFQVTISSPSGTAPFPAIIGYGGGSIPTPAGVAAINFNNDDIAAQVNTGSRGQGKFYTLYGSGHSASALTAWAWGVSRIIDALEVTTGHNIDPKRIGVTGCSRNGKGALFAGAFDKRVALTIPQESGSGGAACWRISDQQKQQGTNVQTASQIITENVWMSKTFEQYVNQVPMLPFDHHLIAALVAPRGLFVIENTSMEWLGARSTWGCMKTANKVWGALGVADRMGVSQVGGHNHCAFPSAQQNELNAFVNKFLKLDQSANTNVMRTDSSNQNGFDESYWVDWTTPTLS</sequence>
<keyword evidence="7" id="KW-0439">Lignin degradation</keyword>
<keyword evidence="5" id="KW-0732">Signal</keyword>
<evidence type="ECO:0000256" key="2">
    <source>
        <dbReference type="ARBA" id="ARBA00010092"/>
    </source>
</evidence>
<gene>
    <name evidence="12" type="ORF">CVT24_002638</name>
</gene>
<dbReference type="GO" id="GO:0005975">
    <property type="term" value="P:carbohydrate metabolic process"/>
    <property type="evidence" value="ECO:0007669"/>
    <property type="project" value="InterPro"/>
</dbReference>
<dbReference type="Proteomes" id="UP000284842">
    <property type="component" value="Unassembled WGS sequence"/>
</dbReference>
<evidence type="ECO:0000256" key="3">
    <source>
        <dbReference type="ARBA" id="ARBA00022487"/>
    </source>
</evidence>
<keyword evidence="3" id="KW-0719">Serine esterase</keyword>
<evidence type="ECO:0000256" key="9">
    <source>
        <dbReference type="ARBA" id="ARBA00026105"/>
    </source>
</evidence>
<reference evidence="12 13" key="1">
    <citation type="journal article" date="2018" name="Evol. Lett.">
        <title>Horizontal gene cluster transfer increased hallucinogenic mushroom diversity.</title>
        <authorList>
            <person name="Reynolds H.T."/>
            <person name="Vijayakumar V."/>
            <person name="Gluck-Thaler E."/>
            <person name="Korotkin H.B."/>
            <person name="Matheny P.B."/>
            <person name="Slot J.C."/>
        </authorList>
    </citation>
    <scope>NUCLEOTIDE SEQUENCE [LARGE SCALE GENOMIC DNA]</scope>
    <source>
        <strain evidence="12 13">2629</strain>
    </source>
</reference>